<dbReference type="InterPro" id="IPR003607">
    <property type="entry name" value="HD/PDEase_dom"/>
</dbReference>
<keyword evidence="7" id="KW-0347">Helicase</keyword>
<dbReference type="InterPro" id="IPR038257">
    <property type="entry name" value="CRISPR-assoc_Cas3_HD_sf"/>
</dbReference>
<evidence type="ECO:0000259" key="11">
    <source>
        <dbReference type="PROSITE" id="PS51192"/>
    </source>
</evidence>
<name>A0A7H0F5Q7_9CYAN</name>
<dbReference type="GO" id="GO:0005524">
    <property type="term" value="F:ATP binding"/>
    <property type="evidence" value="ECO:0007669"/>
    <property type="project" value="UniProtKB-KW"/>
</dbReference>
<feature type="domain" description="Helicase ATP-binding" evidence="11">
    <location>
        <begin position="287"/>
        <end position="477"/>
    </location>
</feature>
<evidence type="ECO:0000259" key="12">
    <source>
        <dbReference type="PROSITE" id="PS51643"/>
    </source>
</evidence>
<evidence type="ECO:0000256" key="1">
    <source>
        <dbReference type="ARBA" id="ARBA00006847"/>
    </source>
</evidence>
<dbReference type="GO" id="GO:0003724">
    <property type="term" value="F:RNA helicase activity"/>
    <property type="evidence" value="ECO:0007669"/>
    <property type="project" value="TreeGrafter"/>
</dbReference>
<dbReference type="Proteomes" id="UP000516013">
    <property type="component" value="Plasmid p-r.curvispora1"/>
</dbReference>
<dbReference type="AlphaFoldDB" id="A0A7H0F5Q7"/>
<keyword evidence="14" id="KW-1185">Reference proteome</keyword>
<dbReference type="PROSITE" id="PS51192">
    <property type="entry name" value="HELICASE_ATP_BIND_1"/>
    <property type="match status" value="1"/>
</dbReference>
<dbReference type="PANTHER" id="PTHR47959:SF16">
    <property type="entry name" value="CRISPR-ASSOCIATED NUCLEASE_HELICASE CAS3-RELATED"/>
    <property type="match status" value="1"/>
</dbReference>
<dbReference type="GO" id="GO:0051607">
    <property type="term" value="P:defense response to virus"/>
    <property type="evidence" value="ECO:0007669"/>
    <property type="project" value="UniProtKB-KW"/>
</dbReference>
<dbReference type="Pfam" id="PF22590">
    <property type="entry name" value="Cas3-like_C_2"/>
    <property type="match status" value="1"/>
</dbReference>
<keyword evidence="5" id="KW-0547">Nucleotide-binding</keyword>
<evidence type="ECO:0000256" key="4">
    <source>
        <dbReference type="ARBA" id="ARBA00022723"/>
    </source>
</evidence>
<protein>
    <submittedName>
        <fullName evidence="13">CRISPR-associated helicase Cas3</fullName>
    </submittedName>
</protein>
<dbReference type="PROSITE" id="PS51643">
    <property type="entry name" value="HD_CAS3"/>
    <property type="match status" value="1"/>
</dbReference>
<gene>
    <name evidence="13" type="primary">cas3</name>
    <name evidence="13" type="ORF">IAR63_18010</name>
</gene>
<evidence type="ECO:0000256" key="8">
    <source>
        <dbReference type="ARBA" id="ARBA00022840"/>
    </source>
</evidence>
<dbReference type="Gene3D" id="3.40.50.300">
    <property type="entry name" value="P-loop containing nucleotide triphosphate hydrolases"/>
    <property type="match status" value="2"/>
</dbReference>
<organism evidence="13 14">
    <name type="scientific">Cylindrospermopsis curvispora GIHE-G1</name>
    <dbReference type="NCBI Taxonomy" id="2666332"/>
    <lineage>
        <taxon>Bacteria</taxon>
        <taxon>Bacillati</taxon>
        <taxon>Cyanobacteriota</taxon>
        <taxon>Cyanophyceae</taxon>
        <taxon>Nostocales</taxon>
        <taxon>Aphanizomenonaceae</taxon>
        <taxon>Cylindrospermopsis</taxon>
    </lineage>
</organism>
<keyword evidence="4" id="KW-0479">Metal-binding</keyword>
<evidence type="ECO:0000256" key="2">
    <source>
        <dbReference type="ARBA" id="ARBA00009046"/>
    </source>
</evidence>
<dbReference type="PANTHER" id="PTHR47959">
    <property type="entry name" value="ATP-DEPENDENT RNA HELICASE RHLE-RELATED"/>
    <property type="match status" value="1"/>
</dbReference>
<keyword evidence="9" id="KW-0051">Antiviral defense</keyword>
<keyword evidence="13" id="KW-0614">Plasmid</keyword>
<dbReference type="Gene3D" id="1.10.3210.30">
    <property type="match status" value="1"/>
</dbReference>
<evidence type="ECO:0000256" key="7">
    <source>
        <dbReference type="ARBA" id="ARBA00022806"/>
    </source>
</evidence>
<dbReference type="InterPro" id="IPR027417">
    <property type="entry name" value="P-loop_NTPase"/>
</dbReference>
<dbReference type="KEGG" id="ccur:IAR63_18010"/>
<keyword evidence="8" id="KW-0067">ATP-binding</keyword>
<dbReference type="InterPro" id="IPR006474">
    <property type="entry name" value="Helicase_Cas3_CRISPR-ass_core"/>
</dbReference>
<sequence>MTPHKLLAKSLISGRSPLTLEQHLKDTENAVIAIFKYRILNNWCRFFKIQNPDNFLIHLRIAALFHDIGKANQEFDSLIKGKKRDQALRHEWISALILHLPNMRQWLKPSQLDLDIITASVLCHHLQASPSQRGFVKPFGRSRTLAQEVKLYLQDPQIEVILKRIGELAKVAGIPLLPDRWNTSNPLWESVYNSVIDAADNLDYEITDDPQRRGLLLAVKSGLIVADSVASGIFRIEGSNAITAWVSENLHRTAITPEEIENKILQPRYRQITQKTGKPFSLKKFQEKAPELDKRLLLMSGCGTGKTIFAYKWQQGVVKKIEVGRVIFLYPTRGTATEGFKDYVSWCPETDGSLLTGTAAYELKAMLENPSESTKDKDFTTDERLYALGFWGKRFFSATVDQFLSFLNHNYAGLVLLPVLVDSVLVIDEIHSFSSKMFESLLSFLEHFDIPVLCMTATLSSSRKKALTSDLESRKIGLCVFPTEDRRELEELEKAENRSRYKISLSSEHTAIQEAINAFAQGKRVLWVVNTIDRCRQKAKEIEQKLGTNTEVLIYHSRFRLKDRKDKHQKTVNAFQSRKQGVIAITTQVCEMSLDLDADTLVTEVAPISSMVQRFGRSNRHGLIDYSQIWIYEPPDIKPYNKEEISSAKCFISAVEGIVSQQHLAQQLEHYSPKERIEPSSYFIEAGYWATSEPFRETDDYSINAILDTDLDLFLNLGENKNPDSDGYILPIPKKFAHTYTGSRPDNLPNYLAIADSKYYCQKYGFGT</sequence>
<dbReference type="InterPro" id="IPR006483">
    <property type="entry name" value="CRISPR-assoc_Cas3_HD"/>
</dbReference>
<evidence type="ECO:0000256" key="5">
    <source>
        <dbReference type="ARBA" id="ARBA00022741"/>
    </source>
</evidence>
<dbReference type="InterPro" id="IPR054712">
    <property type="entry name" value="Cas3-like_dom"/>
</dbReference>
<dbReference type="RefSeq" id="WP_187707548.1">
    <property type="nucleotide sequence ID" value="NZ_CP060823.1"/>
</dbReference>
<dbReference type="InterPro" id="IPR014001">
    <property type="entry name" value="Helicase_ATP-bd"/>
</dbReference>
<dbReference type="GO" id="GO:0003677">
    <property type="term" value="F:DNA binding"/>
    <property type="evidence" value="ECO:0007669"/>
    <property type="project" value="InterPro"/>
</dbReference>
<dbReference type="InterPro" id="IPR006935">
    <property type="entry name" value="Helicase/UvrB_N"/>
</dbReference>
<dbReference type="NCBIfam" id="TIGR01596">
    <property type="entry name" value="cas3_HD"/>
    <property type="match status" value="1"/>
</dbReference>
<dbReference type="SMART" id="SM00487">
    <property type="entry name" value="DEXDc"/>
    <property type="match status" value="1"/>
</dbReference>
<dbReference type="SUPFAM" id="SSF109604">
    <property type="entry name" value="HD-domain/PDEase-like"/>
    <property type="match status" value="1"/>
</dbReference>
<dbReference type="Pfam" id="PF04851">
    <property type="entry name" value="ResIII"/>
    <property type="match status" value="1"/>
</dbReference>
<dbReference type="InterPro" id="IPR001650">
    <property type="entry name" value="Helicase_C-like"/>
</dbReference>
<keyword evidence="3" id="KW-0540">Nuclease</keyword>
<dbReference type="InterPro" id="IPR050079">
    <property type="entry name" value="DEAD_box_RNA_helicase"/>
</dbReference>
<evidence type="ECO:0000256" key="3">
    <source>
        <dbReference type="ARBA" id="ARBA00022722"/>
    </source>
</evidence>
<comment type="similarity">
    <text evidence="10">Belongs to the DEAD box helicase family.</text>
</comment>
<proteinExistence type="inferred from homology"/>
<evidence type="ECO:0000313" key="13">
    <source>
        <dbReference type="EMBL" id="QNP31373.1"/>
    </source>
</evidence>
<dbReference type="SMART" id="SM00490">
    <property type="entry name" value="HELICc"/>
    <property type="match status" value="1"/>
</dbReference>
<dbReference type="CDD" id="cd09641">
    <property type="entry name" value="Cas3''_I"/>
    <property type="match status" value="1"/>
</dbReference>
<evidence type="ECO:0000256" key="10">
    <source>
        <dbReference type="ARBA" id="ARBA00038437"/>
    </source>
</evidence>
<evidence type="ECO:0000256" key="9">
    <source>
        <dbReference type="ARBA" id="ARBA00023118"/>
    </source>
</evidence>
<dbReference type="GO" id="GO:0004518">
    <property type="term" value="F:nuclease activity"/>
    <property type="evidence" value="ECO:0007669"/>
    <property type="project" value="UniProtKB-KW"/>
</dbReference>
<dbReference type="SMART" id="SM00471">
    <property type="entry name" value="HDc"/>
    <property type="match status" value="1"/>
</dbReference>
<dbReference type="NCBIfam" id="TIGR01587">
    <property type="entry name" value="cas3_core"/>
    <property type="match status" value="1"/>
</dbReference>
<geneLocation type="plasmid" evidence="13 14">
    <name>p-r.curvispora1</name>
</geneLocation>
<comment type="similarity">
    <text evidence="1">In the N-terminal section; belongs to the CRISPR-associated nuclease Cas3-HD family.</text>
</comment>
<dbReference type="SUPFAM" id="SSF52540">
    <property type="entry name" value="P-loop containing nucleoside triphosphate hydrolases"/>
    <property type="match status" value="1"/>
</dbReference>
<dbReference type="GO" id="GO:0005829">
    <property type="term" value="C:cytosol"/>
    <property type="evidence" value="ECO:0007669"/>
    <property type="project" value="TreeGrafter"/>
</dbReference>
<evidence type="ECO:0000313" key="14">
    <source>
        <dbReference type="Proteomes" id="UP000516013"/>
    </source>
</evidence>
<reference evidence="13 14" key="1">
    <citation type="submission" date="2020-08" db="EMBL/GenBank/DDBJ databases">
        <title>Complete genome sequence of Raphidiopsis curvispora isolated from drinking water reservoir in South Korea.</title>
        <authorList>
            <person name="Jeong J."/>
        </authorList>
    </citation>
    <scope>NUCLEOTIDE SEQUENCE [LARGE SCALE GENOMIC DNA]</scope>
    <source>
        <strain evidence="13 14">GIHE-G1</strain>
        <plasmid evidence="13 14">p-r.curvispora1</plasmid>
    </source>
</reference>
<dbReference type="GO" id="GO:0046872">
    <property type="term" value="F:metal ion binding"/>
    <property type="evidence" value="ECO:0007669"/>
    <property type="project" value="UniProtKB-KW"/>
</dbReference>
<dbReference type="EMBL" id="CP060823">
    <property type="protein sequence ID" value="QNP31373.1"/>
    <property type="molecule type" value="Genomic_DNA"/>
</dbReference>
<feature type="domain" description="HD Cas3-type" evidence="12">
    <location>
        <begin position="13"/>
        <end position="230"/>
    </location>
</feature>
<comment type="similarity">
    <text evidence="2">In the central section; belongs to the CRISPR-associated helicase Cas3 family.</text>
</comment>
<keyword evidence="6" id="KW-0378">Hydrolase</keyword>
<dbReference type="GO" id="GO:0016787">
    <property type="term" value="F:hydrolase activity"/>
    <property type="evidence" value="ECO:0007669"/>
    <property type="project" value="UniProtKB-KW"/>
</dbReference>
<accession>A0A7H0F5Q7</accession>
<evidence type="ECO:0000256" key="6">
    <source>
        <dbReference type="ARBA" id="ARBA00022801"/>
    </source>
</evidence>